<protein>
    <submittedName>
        <fullName evidence="2">Runt domain-containing protein</fullName>
    </submittedName>
</protein>
<keyword evidence="3" id="KW-1185">Reference proteome</keyword>
<accession>A0A8R1IBJ4</accession>
<organism evidence="2 3">
    <name type="scientific">Caenorhabditis japonica</name>
    <dbReference type="NCBI Taxonomy" id="281687"/>
    <lineage>
        <taxon>Eukaryota</taxon>
        <taxon>Metazoa</taxon>
        <taxon>Ecdysozoa</taxon>
        <taxon>Nematoda</taxon>
        <taxon>Chromadorea</taxon>
        <taxon>Rhabditida</taxon>
        <taxon>Rhabditina</taxon>
        <taxon>Rhabditomorpha</taxon>
        <taxon>Rhabditoidea</taxon>
        <taxon>Rhabditidae</taxon>
        <taxon>Peloderinae</taxon>
        <taxon>Caenorhabditis</taxon>
    </lineage>
</organism>
<dbReference type="Proteomes" id="UP000005237">
    <property type="component" value="Unassembled WGS sequence"/>
</dbReference>
<evidence type="ECO:0000313" key="2">
    <source>
        <dbReference type="EnsemblMetazoa" id="CJA21933b.1"/>
    </source>
</evidence>
<evidence type="ECO:0000256" key="1">
    <source>
        <dbReference type="SAM" id="MobiDB-lite"/>
    </source>
</evidence>
<reference evidence="2" key="2">
    <citation type="submission" date="2022-06" db="UniProtKB">
        <authorList>
            <consortium name="EnsemblMetazoa"/>
        </authorList>
    </citation>
    <scope>IDENTIFICATION</scope>
    <source>
        <strain evidence="2">DF5081</strain>
    </source>
</reference>
<feature type="region of interest" description="Disordered" evidence="1">
    <location>
        <begin position="198"/>
        <end position="252"/>
    </location>
</feature>
<feature type="region of interest" description="Disordered" evidence="1">
    <location>
        <begin position="1"/>
        <end position="36"/>
    </location>
</feature>
<name>A0A8R1IBJ4_CAEJA</name>
<feature type="compositionally biased region" description="Low complexity" evidence="1">
    <location>
        <begin position="206"/>
        <end position="217"/>
    </location>
</feature>
<evidence type="ECO:0000313" key="3">
    <source>
        <dbReference type="Proteomes" id="UP000005237"/>
    </source>
</evidence>
<sequence>MPKIPFDNRCTLVADDGGHREKRDQGEDRRDQPPVTVDTTQMLSDSHTHFYRTHTQCYNTAISLATQATKKCGKQIRHHHLQFQVTVDGPRDARIPKPCTKRPADQQTPSLFPPDVVTQSPQMPMSMVPQPWWPLPMTPTLPPSFFPIIPPGAQFPAAFWKFHADAMKTPGKIRMEQENESLNTSTCLTSPTLCSTLSSIDRSARRSTSPPSKSPTTINLIQATPESVPAKRRRNISITSSTGSSPTIWRPF</sequence>
<feature type="compositionally biased region" description="Basic and acidic residues" evidence="1">
    <location>
        <begin position="16"/>
        <end position="32"/>
    </location>
</feature>
<proteinExistence type="predicted"/>
<feature type="compositionally biased region" description="Low complexity" evidence="1">
    <location>
        <begin position="236"/>
        <end position="252"/>
    </location>
</feature>
<reference evidence="3" key="1">
    <citation type="submission" date="2010-08" db="EMBL/GenBank/DDBJ databases">
        <authorList>
            <consortium name="Caenorhabditis japonica Sequencing Consortium"/>
            <person name="Wilson R.K."/>
        </authorList>
    </citation>
    <scope>NUCLEOTIDE SEQUENCE [LARGE SCALE GENOMIC DNA]</scope>
    <source>
        <strain evidence="3">DF5081</strain>
    </source>
</reference>
<dbReference type="EnsemblMetazoa" id="CJA21933b.1">
    <property type="protein sequence ID" value="CJA21933b.1"/>
    <property type="gene ID" value="WBGene00177505"/>
</dbReference>